<proteinExistence type="predicted"/>
<accession>A0ABN0H567</accession>
<feature type="region of interest" description="Disordered" evidence="1">
    <location>
        <begin position="1"/>
        <end position="42"/>
    </location>
</feature>
<organism evidence="2 3">
    <name type="scientific">Leptospira licerasiae str. MMD4847</name>
    <dbReference type="NCBI Taxonomy" id="1049971"/>
    <lineage>
        <taxon>Bacteria</taxon>
        <taxon>Pseudomonadati</taxon>
        <taxon>Spirochaetota</taxon>
        <taxon>Spirochaetia</taxon>
        <taxon>Leptospirales</taxon>
        <taxon>Leptospiraceae</taxon>
        <taxon>Leptospira</taxon>
    </lineage>
</organism>
<dbReference type="Proteomes" id="UP000018720">
    <property type="component" value="Unassembled WGS sequence"/>
</dbReference>
<sequence length="42" mass="5033">MHEPEVARPNEVRNRPKNKKSPPKRAFKSKKVEETFKRRTSL</sequence>
<feature type="compositionally biased region" description="Basic residues" evidence="1">
    <location>
        <begin position="15"/>
        <end position="29"/>
    </location>
</feature>
<name>A0ABN0H567_9LEPT</name>
<evidence type="ECO:0000313" key="2">
    <source>
        <dbReference type="EMBL" id="EJZ40460.1"/>
    </source>
</evidence>
<evidence type="ECO:0000256" key="1">
    <source>
        <dbReference type="SAM" id="MobiDB-lite"/>
    </source>
</evidence>
<evidence type="ECO:0000313" key="3">
    <source>
        <dbReference type="Proteomes" id="UP000018720"/>
    </source>
</evidence>
<protein>
    <submittedName>
        <fullName evidence="2">Uncharacterized protein</fullName>
    </submittedName>
</protein>
<feature type="compositionally biased region" description="Basic and acidic residues" evidence="1">
    <location>
        <begin position="30"/>
        <end position="42"/>
    </location>
</feature>
<feature type="compositionally biased region" description="Basic and acidic residues" evidence="1">
    <location>
        <begin position="1"/>
        <end position="14"/>
    </location>
</feature>
<reference evidence="2 3" key="1">
    <citation type="submission" date="2012-08" db="EMBL/GenBank/DDBJ databases">
        <authorList>
            <person name="Harkins D.M."/>
            <person name="Durkin A.S."/>
            <person name="Selengut J.D."/>
            <person name="Sanka R."/>
            <person name="DePew J."/>
            <person name="Purushe J."/>
            <person name="Matthias M.A."/>
            <person name="Vinetz J.M."/>
            <person name="Sutton G.G."/>
            <person name="Nelson W.C."/>
            <person name="Fouts D.E."/>
        </authorList>
    </citation>
    <scope>NUCLEOTIDE SEQUENCE [LARGE SCALE GENOMIC DNA]</scope>
    <source>
        <strain evidence="2 3">MMD4847</strain>
    </source>
</reference>
<keyword evidence="3" id="KW-1185">Reference proteome</keyword>
<comment type="caution">
    <text evidence="2">The sequence shown here is derived from an EMBL/GenBank/DDBJ whole genome shotgun (WGS) entry which is preliminary data.</text>
</comment>
<dbReference type="EMBL" id="AHOM02000010">
    <property type="protein sequence ID" value="EJZ40460.1"/>
    <property type="molecule type" value="Genomic_DNA"/>
</dbReference>
<gene>
    <name evidence="2" type="ORF">LEP1GSC178_1302</name>
</gene>